<feature type="domain" description="Aminotransferase class V" evidence="3">
    <location>
        <begin position="3"/>
        <end position="366"/>
    </location>
</feature>
<dbReference type="NCBIfam" id="NF002806">
    <property type="entry name" value="PRK02948.1"/>
    <property type="match status" value="1"/>
</dbReference>
<comment type="cofactor">
    <cofactor evidence="1">
        <name>pyridoxal 5'-phosphate</name>
        <dbReference type="ChEBI" id="CHEBI:597326"/>
    </cofactor>
</comment>
<dbReference type="InterPro" id="IPR015421">
    <property type="entry name" value="PyrdxlP-dep_Trfase_major"/>
</dbReference>
<dbReference type="STRING" id="997296.PB1_15734"/>
<dbReference type="EC" id="2.8.1.7" evidence="4"/>
<dbReference type="PANTHER" id="PTHR11601">
    <property type="entry name" value="CYSTEINE DESULFURYLASE FAMILY MEMBER"/>
    <property type="match status" value="1"/>
</dbReference>
<dbReference type="Gene3D" id="3.90.1150.10">
    <property type="entry name" value="Aspartate Aminotransferase, domain 1"/>
    <property type="match status" value="1"/>
</dbReference>
<dbReference type="PATRIC" id="fig|997296.3.peg.3316"/>
<dbReference type="Pfam" id="PF00266">
    <property type="entry name" value="Aminotran_5"/>
    <property type="match status" value="1"/>
</dbReference>
<dbReference type="InterPro" id="IPR015424">
    <property type="entry name" value="PyrdxlP-dep_Trfase"/>
</dbReference>
<dbReference type="Gene3D" id="3.40.640.10">
    <property type="entry name" value="Type I PLP-dependent aspartate aminotransferase-like (Major domain)"/>
    <property type="match status" value="1"/>
</dbReference>
<gene>
    <name evidence="4" type="ORF">PB1_15734</name>
</gene>
<reference evidence="4 5" key="1">
    <citation type="journal article" date="2012" name="Appl. Environ. Microbiol.">
        <title>Genome Sequence of Thermotolerant Bacillus methanolicus: Features and Regulation Related to Methylotrophy and Production of L-Lysine and L-Glutamate from Methanol.</title>
        <authorList>
            <person name="Heggeset T.M."/>
            <person name="Krog A."/>
            <person name="Balzer S."/>
            <person name="Wentzel A."/>
            <person name="Ellingsen T.E."/>
            <person name="Brautaset T."/>
        </authorList>
    </citation>
    <scope>NUCLEOTIDE SEQUENCE [LARGE SCALE GENOMIC DNA]</scope>
    <source>
        <strain evidence="4 5">PB1</strain>
    </source>
</reference>
<evidence type="ECO:0000256" key="1">
    <source>
        <dbReference type="ARBA" id="ARBA00001933"/>
    </source>
</evidence>
<dbReference type="InterPro" id="IPR000192">
    <property type="entry name" value="Aminotrans_V_dom"/>
</dbReference>
<keyword evidence="5" id="KW-1185">Reference proteome</keyword>
<organism evidence="4 5">
    <name type="scientific">Bacillus methanolicus PB1</name>
    <dbReference type="NCBI Taxonomy" id="997296"/>
    <lineage>
        <taxon>Bacteria</taxon>
        <taxon>Bacillati</taxon>
        <taxon>Bacillota</taxon>
        <taxon>Bacilli</taxon>
        <taxon>Bacillales</taxon>
        <taxon>Bacillaceae</taxon>
        <taxon>Bacillus</taxon>
    </lineage>
</organism>
<dbReference type="PANTHER" id="PTHR11601:SF36">
    <property type="entry name" value="CYSTEINE DESULFURASE NIFS-RELATED"/>
    <property type="match status" value="1"/>
</dbReference>
<dbReference type="eggNOG" id="COG1104">
    <property type="taxonomic scope" value="Bacteria"/>
</dbReference>
<proteinExistence type="predicted"/>
<dbReference type="RefSeq" id="WP_004438281.1">
    <property type="nucleotide sequence ID" value="NZ_AFEU01000003.1"/>
</dbReference>
<sequence length="379" mass="42002">MKYFDYAATCPLDEEAAQIFLKASQNFFGNTQSLHDIGSNAAALLDQCRIKLAQLLKVEKEGIYFTSGGSESNFLAIHALSSATRKKGRHIIACLAEHSSIHSSLMHLEKDGYEISYLPFNSDGIIDLEKLQAAIREDTFLITIQHANPEIGTIQPIEEIGLLCKQNEILFHSDCVQTFGKINLDKLIKWADSFSISSHKFYGPKGVGAVYVNPFLSWKTFFPAAVHERGFRPGTVNVPGIAAMVAAAEKSYANQTEYTKKFLKLRDIFKHSVKEISDRITIYEAKDPNMQLPSIIGLRLHGLEGQWVMLECNRRGFAISTGTACQIGLQSPSKTMQALGINNKEAKEFIRISVGRETAEKDVESLGLTIVQIARQAGV</sequence>
<evidence type="ECO:0000256" key="2">
    <source>
        <dbReference type="ARBA" id="ARBA00022898"/>
    </source>
</evidence>
<dbReference type="InterPro" id="IPR015422">
    <property type="entry name" value="PyrdxlP-dep_Trfase_small"/>
</dbReference>
<comment type="caution">
    <text evidence="4">The sequence shown here is derived from an EMBL/GenBank/DDBJ whole genome shotgun (WGS) entry which is preliminary data.</text>
</comment>
<evidence type="ECO:0000313" key="5">
    <source>
        <dbReference type="Proteomes" id="UP000010523"/>
    </source>
</evidence>
<dbReference type="PIRSF" id="PIRSF005572">
    <property type="entry name" value="NifS"/>
    <property type="match status" value="1"/>
</dbReference>
<dbReference type="SUPFAM" id="SSF53383">
    <property type="entry name" value="PLP-dependent transferases"/>
    <property type="match status" value="1"/>
</dbReference>
<protein>
    <submittedName>
        <fullName evidence="4">Cysteine desulfurase</fullName>
        <ecNumber evidence="4">2.8.1.7</ecNumber>
    </submittedName>
</protein>
<keyword evidence="4" id="KW-0808">Transferase</keyword>
<evidence type="ECO:0000259" key="3">
    <source>
        <dbReference type="Pfam" id="PF00266"/>
    </source>
</evidence>
<accession>I3DXQ2</accession>
<dbReference type="InterPro" id="IPR016454">
    <property type="entry name" value="Cysteine_dSase"/>
</dbReference>
<dbReference type="AlphaFoldDB" id="I3DXQ2"/>
<keyword evidence="2" id="KW-0663">Pyridoxal phosphate</keyword>
<name>I3DXQ2_BACMT</name>
<dbReference type="OrthoDB" id="9808002at2"/>
<dbReference type="Proteomes" id="UP000010523">
    <property type="component" value="Unassembled WGS sequence"/>
</dbReference>
<dbReference type="GO" id="GO:0031071">
    <property type="term" value="F:cysteine desulfurase activity"/>
    <property type="evidence" value="ECO:0007669"/>
    <property type="project" value="UniProtKB-EC"/>
</dbReference>
<dbReference type="EMBL" id="AFEU01000003">
    <property type="protein sequence ID" value="EIJ79023.1"/>
    <property type="molecule type" value="Genomic_DNA"/>
</dbReference>
<evidence type="ECO:0000313" key="4">
    <source>
        <dbReference type="EMBL" id="EIJ79023.1"/>
    </source>
</evidence>